<evidence type="ECO:0000313" key="7">
    <source>
        <dbReference type="Proteomes" id="UP000621510"/>
    </source>
</evidence>
<dbReference type="PANTHER" id="PTHR30173:SF36">
    <property type="entry name" value="ECF RNA POLYMERASE SIGMA FACTOR SIGJ"/>
    <property type="match status" value="1"/>
</dbReference>
<protein>
    <recommendedName>
        <fullName evidence="5">RNA polymerase sigma factor 70 region 4 type 2 domain-containing protein</fullName>
    </recommendedName>
</protein>
<evidence type="ECO:0000313" key="6">
    <source>
        <dbReference type="EMBL" id="MBL1115936.1"/>
    </source>
</evidence>
<dbReference type="InterPro" id="IPR036388">
    <property type="entry name" value="WH-like_DNA-bd_sf"/>
</dbReference>
<keyword evidence="2" id="KW-0805">Transcription regulation</keyword>
<dbReference type="Gene3D" id="1.10.10.10">
    <property type="entry name" value="Winged helix-like DNA-binding domain superfamily/Winged helix DNA-binding domain"/>
    <property type="match status" value="1"/>
</dbReference>
<evidence type="ECO:0000256" key="2">
    <source>
        <dbReference type="ARBA" id="ARBA00023015"/>
    </source>
</evidence>
<dbReference type="Proteomes" id="UP000621510">
    <property type="component" value="Unassembled WGS sequence"/>
</dbReference>
<dbReference type="InterPro" id="IPR052704">
    <property type="entry name" value="ECF_Sigma-70_Domain"/>
</dbReference>
<dbReference type="Pfam" id="PF08281">
    <property type="entry name" value="Sigma70_r4_2"/>
    <property type="match status" value="1"/>
</dbReference>
<dbReference type="PANTHER" id="PTHR30173">
    <property type="entry name" value="SIGMA 19 FACTOR"/>
    <property type="match status" value="1"/>
</dbReference>
<evidence type="ECO:0000259" key="5">
    <source>
        <dbReference type="Pfam" id="PF08281"/>
    </source>
</evidence>
<keyword evidence="3" id="KW-0731">Sigma factor</keyword>
<dbReference type="SUPFAM" id="SSF54427">
    <property type="entry name" value="NTF2-like"/>
    <property type="match status" value="1"/>
</dbReference>
<evidence type="ECO:0000256" key="1">
    <source>
        <dbReference type="ARBA" id="ARBA00010641"/>
    </source>
</evidence>
<comment type="similarity">
    <text evidence="1">Belongs to the sigma-70 factor family. ECF subfamily.</text>
</comment>
<dbReference type="EMBL" id="JAERRG010000011">
    <property type="protein sequence ID" value="MBL1115936.1"/>
    <property type="molecule type" value="Genomic_DNA"/>
</dbReference>
<dbReference type="InterPro" id="IPR013249">
    <property type="entry name" value="RNA_pol_sigma70_r4_t2"/>
</dbReference>
<keyword evidence="4" id="KW-0804">Transcription</keyword>
<dbReference type="InterPro" id="IPR013324">
    <property type="entry name" value="RNA_pol_sigma_r3/r4-like"/>
</dbReference>
<keyword evidence="7" id="KW-1185">Reference proteome</keyword>
<proteinExistence type="inferred from homology"/>
<dbReference type="SUPFAM" id="SSF88659">
    <property type="entry name" value="Sigma3 and sigma4 domains of RNA polymerase sigma factors"/>
    <property type="match status" value="1"/>
</dbReference>
<comment type="caution">
    <text evidence="6">The sequence shown here is derived from an EMBL/GenBank/DDBJ whole genome shotgun (WGS) entry which is preliminary data.</text>
</comment>
<sequence length="199" mass="20964">MSRSYAVAGAACRLISVRAIGPWLPEPVLTGPDTPDTAIRTESVSLAMLVVLETLTPLQRAVFVLREAFAYDHAEIAAILGRSPAAVDALMDVLAPEVVMWSDGGGKRRAALRVIEGREKAARLVAAVSGRLPSFHARPVQINGGPGVVLFIGGTLYAAAVFDPAPDGERVRGIYGLINPDKLGRLAESVHPSAVRLAP</sequence>
<evidence type="ECO:0000256" key="4">
    <source>
        <dbReference type="ARBA" id="ARBA00023163"/>
    </source>
</evidence>
<feature type="domain" description="RNA polymerase sigma factor 70 region 4 type 2" evidence="5">
    <location>
        <begin position="47"/>
        <end position="89"/>
    </location>
</feature>
<accession>A0ABS1PU43</accession>
<dbReference type="RefSeq" id="WP_201853808.1">
    <property type="nucleotide sequence ID" value="NZ_JAERRG010000011.1"/>
</dbReference>
<evidence type="ECO:0000256" key="3">
    <source>
        <dbReference type="ARBA" id="ARBA00023082"/>
    </source>
</evidence>
<gene>
    <name evidence="6" type="ORF">JK364_26545</name>
</gene>
<dbReference type="InterPro" id="IPR032710">
    <property type="entry name" value="NTF2-like_dom_sf"/>
</dbReference>
<organism evidence="6 7">
    <name type="scientific">Streptomyces endocoffeicus</name>
    <dbReference type="NCBI Taxonomy" id="2898945"/>
    <lineage>
        <taxon>Bacteria</taxon>
        <taxon>Bacillati</taxon>
        <taxon>Actinomycetota</taxon>
        <taxon>Actinomycetes</taxon>
        <taxon>Kitasatosporales</taxon>
        <taxon>Streptomycetaceae</taxon>
        <taxon>Streptomyces</taxon>
    </lineage>
</organism>
<name>A0ABS1PU43_9ACTN</name>
<reference evidence="6 7" key="1">
    <citation type="submission" date="2021-01" db="EMBL/GenBank/DDBJ databases">
        <title>WGS of actinomycetes isolated from Thailand.</title>
        <authorList>
            <person name="Thawai C."/>
        </authorList>
    </citation>
    <scope>NUCLEOTIDE SEQUENCE [LARGE SCALE GENOMIC DNA]</scope>
    <source>
        <strain evidence="6 7">CA3R110</strain>
    </source>
</reference>